<sequence length="178" mass="20066">MVIADISMLTGFTPDVQDLNLLNNGVDGYISRYELDKALSTQGSLIIYLDLVSHTEDTCLGFKVHQFFKVGLIQPASVKVYEYYDTENSCTKFYNVNANSGMLSKICEGDVCRCAEGSCITVKMPELRVQVDQREEKACDPQTDYGKCIIQLFCKSDQSIRLIPESAWSRPHHLSLYL</sequence>
<dbReference type="Gene3D" id="2.60.40.690">
    <property type="entry name" value="Alpha-macroglobulin, receptor-binding domain"/>
    <property type="match status" value="1"/>
</dbReference>
<dbReference type="Gene3D" id="2.40.50.120">
    <property type="match status" value="1"/>
</dbReference>
<name>A0A401NXK8_SCYTO</name>
<dbReference type="GO" id="GO:0005576">
    <property type="term" value="C:extracellular region"/>
    <property type="evidence" value="ECO:0007669"/>
    <property type="project" value="InterPro"/>
</dbReference>
<dbReference type="OMA" id="EGCHARL"/>
<evidence type="ECO:0000313" key="2">
    <source>
        <dbReference type="EMBL" id="GCB65596.1"/>
    </source>
</evidence>
<dbReference type="Proteomes" id="UP000288216">
    <property type="component" value="Unassembled WGS sequence"/>
</dbReference>
<protein>
    <recommendedName>
        <fullName evidence="1">Alpha-macroglobulin receptor-binding domain-containing protein</fullName>
    </recommendedName>
</protein>
<reference evidence="2 3" key="1">
    <citation type="journal article" date="2018" name="Nat. Ecol. Evol.">
        <title>Shark genomes provide insights into elasmobranch evolution and the origin of vertebrates.</title>
        <authorList>
            <person name="Hara Y"/>
            <person name="Yamaguchi K"/>
            <person name="Onimaru K"/>
            <person name="Kadota M"/>
            <person name="Koyanagi M"/>
            <person name="Keeley SD"/>
            <person name="Tatsumi K"/>
            <person name="Tanaka K"/>
            <person name="Motone F"/>
            <person name="Kageyama Y"/>
            <person name="Nozu R"/>
            <person name="Adachi N"/>
            <person name="Nishimura O"/>
            <person name="Nakagawa R"/>
            <person name="Tanegashima C"/>
            <person name="Kiyatake I"/>
            <person name="Matsumoto R"/>
            <person name="Murakumo K"/>
            <person name="Nishida K"/>
            <person name="Terakita A"/>
            <person name="Kuratani S"/>
            <person name="Sato K"/>
            <person name="Hyodo S Kuraku.S."/>
        </authorList>
    </citation>
    <scope>NUCLEOTIDE SEQUENCE [LARGE SCALE GENOMIC DNA]</scope>
</reference>
<dbReference type="STRING" id="75743.A0A401NXK8"/>
<organism evidence="2 3">
    <name type="scientific">Scyliorhinus torazame</name>
    <name type="common">Cloudy catshark</name>
    <name type="synonym">Catulus torazame</name>
    <dbReference type="NCBI Taxonomy" id="75743"/>
    <lineage>
        <taxon>Eukaryota</taxon>
        <taxon>Metazoa</taxon>
        <taxon>Chordata</taxon>
        <taxon>Craniata</taxon>
        <taxon>Vertebrata</taxon>
        <taxon>Chondrichthyes</taxon>
        <taxon>Elasmobranchii</taxon>
        <taxon>Galeomorphii</taxon>
        <taxon>Galeoidea</taxon>
        <taxon>Carcharhiniformes</taxon>
        <taxon>Scyliorhinidae</taxon>
        <taxon>Scyliorhinus</taxon>
    </lineage>
</organism>
<accession>A0A401NXK8</accession>
<keyword evidence="3" id="KW-1185">Reference proteome</keyword>
<dbReference type="EMBL" id="BFAA01001447">
    <property type="protein sequence ID" value="GCB65596.1"/>
    <property type="molecule type" value="Genomic_DNA"/>
</dbReference>
<proteinExistence type="predicted"/>
<dbReference type="AlphaFoldDB" id="A0A401NXK8"/>
<dbReference type="InterPro" id="IPR009048">
    <property type="entry name" value="A-macroglobulin_rcpt-bd"/>
</dbReference>
<dbReference type="SMART" id="SM01361">
    <property type="entry name" value="A2M_recep"/>
    <property type="match status" value="1"/>
</dbReference>
<dbReference type="PANTHER" id="PTHR11412">
    <property type="entry name" value="MACROGLOBULIN / COMPLEMENT"/>
    <property type="match status" value="1"/>
</dbReference>
<dbReference type="SUPFAM" id="SSF49410">
    <property type="entry name" value="Alpha-macroglobulin receptor domain"/>
    <property type="match status" value="1"/>
</dbReference>
<dbReference type="InterPro" id="IPR008993">
    <property type="entry name" value="TIMP-like_OB-fold"/>
</dbReference>
<dbReference type="OrthoDB" id="9998011at2759"/>
<evidence type="ECO:0000259" key="1">
    <source>
        <dbReference type="SMART" id="SM01361"/>
    </source>
</evidence>
<dbReference type="PANTHER" id="PTHR11412:SF81">
    <property type="entry name" value="COMPLEMENT C3"/>
    <property type="match status" value="1"/>
</dbReference>
<evidence type="ECO:0000313" key="3">
    <source>
        <dbReference type="Proteomes" id="UP000288216"/>
    </source>
</evidence>
<dbReference type="InterPro" id="IPR036595">
    <property type="entry name" value="A-macroglobulin_rcpt-bd_sf"/>
</dbReference>
<feature type="domain" description="Alpha-macroglobulin receptor-binding" evidence="1">
    <location>
        <begin position="1"/>
        <end position="94"/>
    </location>
</feature>
<dbReference type="InterPro" id="IPR050473">
    <property type="entry name" value="A2M/Complement_sys"/>
</dbReference>
<comment type="caution">
    <text evidence="2">The sequence shown here is derived from an EMBL/GenBank/DDBJ whole genome shotgun (WGS) entry which is preliminary data.</text>
</comment>
<dbReference type="Pfam" id="PF07677">
    <property type="entry name" value="A2M_recep"/>
    <property type="match status" value="1"/>
</dbReference>
<gene>
    <name evidence="2" type="ORF">scyTo_0004817</name>
</gene>